<dbReference type="AlphaFoldDB" id="A0AAW0F768"/>
<feature type="compositionally biased region" description="Acidic residues" evidence="1">
    <location>
        <begin position="1"/>
        <end position="15"/>
    </location>
</feature>
<keyword evidence="3" id="KW-1185">Reference proteome</keyword>
<proteinExistence type="predicted"/>
<evidence type="ECO:0000313" key="2">
    <source>
        <dbReference type="EMBL" id="KAK7675878.1"/>
    </source>
</evidence>
<feature type="compositionally biased region" description="Polar residues" evidence="1">
    <location>
        <begin position="84"/>
        <end position="94"/>
    </location>
</feature>
<feature type="compositionally biased region" description="Low complexity" evidence="1">
    <location>
        <begin position="29"/>
        <end position="46"/>
    </location>
</feature>
<feature type="compositionally biased region" description="Polar residues" evidence="1">
    <location>
        <begin position="19"/>
        <end position="28"/>
    </location>
</feature>
<accession>A0AAW0F768</accession>
<name>A0AAW0F768_9APHY</name>
<dbReference type="EMBL" id="JASBNA010000166">
    <property type="protein sequence ID" value="KAK7675878.1"/>
    <property type="molecule type" value="Genomic_DNA"/>
</dbReference>
<organism evidence="2 3">
    <name type="scientific">Cerrena zonata</name>
    <dbReference type="NCBI Taxonomy" id="2478898"/>
    <lineage>
        <taxon>Eukaryota</taxon>
        <taxon>Fungi</taxon>
        <taxon>Dikarya</taxon>
        <taxon>Basidiomycota</taxon>
        <taxon>Agaricomycotina</taxon>
        <taxon>Agaricomycetes</taxon>
        <taxon>Polyporales</taxon>
        <taxon>Cerrenaceae</taxon>
        <taxon>Cerrena</taxon>
    </lineage>
</organism>
<feature type="region of interest" description="Disordered" evidence="1">
    <location>
        <begin position="1"/>
        <end position="102"/>
    </location>
</feature>
<feature type="compositionally biased region" description="Basic and acidic residues" evidence="1">
    <location>
        <begin position="70"/>
        <end position="81"/>
    </location>
</feature>
<reference evidence="2 3" key="1">
    <citation type="submission" date="2022-09" db="EMBL/GenBank/DDBJ databases">
        <authorList>
            <person name="Palmer J.M."/>
        </authorList>
    </citation>
    <scope>NUCLEOTIDE SEQUENCE [LARGE SCALE GENOMIC DNA]</scope>
    <source>
        <strain evidence="2 3">DSM 7382</strain>
    </source>
</reference>
<comment type="caution">
    <text evidence="2">The sequence shown here is derived from an EMBL/GenBank/DDBJ whole genome shotgun (WGS) entry which is preliminary data.</text>
</comment>
<protein>
    <submittedName>
        <fullName evidence="2">Uncharacterized protein</fullName>
    </submittedName>
</protein>
<dbReference type="Proteomes" id="UP001385951">
    <property type="component" value="Unassembled WGS sequence"/>
</dbReference>
<evidence type="ECO:0000313" key="3">
    <source>
        <dbReference type="Proteomes" id="UP001385951"/>
    </source>
</evidence>
<evidence type="ECO:0000256" key="1">
    <source>
        <dbReference type="SAM" id="MobiDB-lite"/>
    </source>
</evidence>
<sequence length="131" mass="14794">MEEEEEEEEGSQSEEEVNKTFTPTTVLGNNNNLINQLQKQQKNQNITPLSSPNKTTPPTPRSNSPVTSKQNDRPAQHEKKPSLGQISHSSTPSLSVKKPVIRGRKVGELAKLYEERCQGIELLRKRIHLQK</sequence>
<gene>
    <name evidence="2" type="ORF">QCA50_021188</name>
</gene>